<comment type="caution">
    <text evidence="1">The sequence shown here is derived from an EMBL/GenBank/DDBJ whole genome shotgun (WGS) entry which is preliminary data.</text>
</comment>
<proteinExistence type="predicted"/>
<dbReference type="AlphaFoldDB" id="A0A1X0Q9N4"/>
<name>A0A1X0Q9N4_9MICR</name>
<dbReference type="VEuPathDB" id="MicrosporidiaDB:HERIO_1660"/>
<organism evidence="1 2">
    <name type="scientific">Hepatospora eriocheir</name>
    <dbReference type="NCBI Taxonomy" id="1081669"/>
    <lineage>
        <taxon>Eukaryota</taxon>
        <taxon>Fungi</taxon>
        <taxon>Fungi incertae sedis</taxon>
        <taxon>Microsporidia</taxon>
        <taxon>Hepatosporidae</taxon>
        <taxon>Hepatospora</taxon>
    </lineage>
</organism>
<protein>
    <recommendedName>
        <fullName evidence="3">LisH domain-containing protein</fullName>
    </recommendedName>
</protein>
<keyword evidence="2" id="KW-1185">Reference proteome</keyword>
<evidence type="ECO:0008006" key="3">
    <source>
        <dbReference type="Google" id="ProtNLM"/>
    </source>
</evidence>
<dbReference type="EMBL" id="LVKB01000092">
    <property type="protein sequence ID" value="ORD96403.1"/>
    <property type="molecule type" value="Genomic_DNA"/>
</dbReference>
<dbReference type="Proteomes" id="UP000192356">
    <property type="component" value="Unassembled WGS sequence"/>
</dbReference>
<evidence type="ECO:0000313" key="2">
    <source>
        <dbReference type="Proteomes" id="UP000192356"/>
    </source>
</evidence>
<accession>A0A1X0Q9N4</accession>
<evidence type="ECO:0000313" key="1">
    <source>
        <dbReference type="EMBL" id="ORD96403.1"/>
    </source>
</evidence>
<dbReference type="VEuPathDB" id="MicrosporidiaDB:A0H76_41"/>
<reference evidence="1 2" key="1">
    <citation type="journal article" date="2017" name="Environ. Microbiol.">
        <title>Decay of the glycolytic pathway and adaptation to intranuclear parasitism within Enterocytozoonidae microsporidia.</title>
        <authorList>
            <person name="Wiredu Boakye D."/>
            <person name="Jaroenlak P."/>
            <person name="Prachumwat A."/>
            <person name="Williams T.A."/>
            <person name="Bateman K.S."/>
            <person name="Itsathitphaisarn O."/>
            <person name="Sritunyalucksana K."/>
            <person name="Paszkiewicz K.H."/>
            <person name="Moore K.A."/>
            <person name="Stentiford G.D."/>
            <person name="Williams B.A."/>
        </authorList>
    </citation>
    <scope>NUCLEOTIDE SEQUENCE [LARGE SCALE GENOMIC DNA]</scope>
    <source>
        <strain evidence="1 2">GB1</strain>
    </source>
</reference>
<gene>
    <name evidence="1" type="ORF">HERIO_1660</name>
</gene>
<sequence length="407" mass="47995">MILTPSMSERLDENFISDNEEVDQFSILLYEYLDKYQYDSTKVLFEKALNVDFDKHKPKYNQECKYSRLAAWYSNFVETATVRNGSPFYRFVSNRFEFVQLYLEKKKKKLNEKAIKFFNQHTDENDKIIQLDIPFLTEYFTVNLELHFVDEITIDTRYIIAIEDRFLRVLEYPSGKHIFNDYFDQKLTNLVTVVFNDTIFIGVCTDKYTFKVFGLNVNKGFGIVGQMRFDEEIEKVVLIGTSLFVKRQNRIDHYNLDCKVFSYNITEKYITRIYKFNTNLILVDDNSSTMYVYNVKLNCIISSTSFKSLSKLFIRKQNIIILGDTLKIYNLDLNNLIIDKEYTYNYDDVLDIVYLDSKVICLTKNKLIFDEKSIEISDGLCLFPTNLNANKGVFVATKTGKLIFYSL</sequence>